<dbReference type="Pfam" id="PF12802">
    <property type="entry name" value="MarR_2"/>
    <property type="match status" value="1"/>
</dbReference>
<accession>A0A2S5IW18</accession>
<organism evidence="2 3">
    <name type="scientific">Arthrobacter pityocampae</name>
    <dbReference type="NCBI Taxonomy" id="547334"/>
    <lineage>
        <taxon>Bacteria</taxon>
        <taxon>Bacillati</taxon>
        <taxon>Actinomycetota</taxon>
        <taxon>Actinomycetes</taxon>
        <taxon>Micrococcales</taxon>
        <taxon>Micrococcaceae</taxon>
        <taxon>Arthrobacter</taxon>
    </lineage>
</organism>
<dbReference type="Gene3D" id="1.10.10.10">
    <property type="entry name" value="Winged helix-like DNA-binding domain superfamily/Winged helix DNA-binding domain"/>
    <property type="match status" value="1"/>
</dbReference>
<dbReference type="GO" id="GO:0006950">
    <property type="term" value="P:response to stress"/>
    <property type="evidence" value="ECO:0007669"/>
    <property type="project" value="TreeGrafter"/>
</dbReference>
<reference evidence="2 3" key="1">
    <citation type="journal article" date="2014" name="Int. J. Syst. Evol. Microbiol.">
        <title>Arthrobacter pityocampae sp. nov., isolated from Thaumetopoea pityocampa (Lep., Thaumetopoeidae).</title>
        <authorList>
            <person name="Ince I.A."/>
            <person name="Demirbag Z."/>
            <person name="Kati H."/>
        </authorList>
    </citation>
    <scope>NUCLEOTIDE SEQUENCE [LARGE SCALE GENOMIC DNA]</scope>
    <source>
        <strain evidence="2 3">Tp2</strain>
    </source>
</reference>
<dbReference type="InterPro" id="IPR000835">
    <property type="entry name" value="HTH_MarR-typ"/>
</dbReference>
<dbReference type="AlphaFoldDB" id="A0A2S5IW18"/>
<gene>
    <name evidence="2" type="ORF">C4K88_13530</name>
</gene>
<dbReference type="SMART" id="SM00347">
    <property type="entry name" value="HTH_MARR"/>
    <property type="match status" value="1"/>
</dbReference>
<dbReference type="InterPro" id="IPR036388">
    <property type="entry name" value="WH-like_DNA-bd_sf"/>
</dbReference>
<dbReference type="PROSITE" id="PS50995">
    <property type="entry name" value="HTH_MARR_2"/>
    <property type="match status" value="1"/>
</dbReference>
<dbReference type="InterPro" id="IPR036390">
    <property type="entry name" value="WH_DNA-bd_sf"/>
</dbReference>
<dbReference type="OrthoDB" id="5195026at2"/>
<dbReference type="InterPro" id="IPR039422">
    <property type="entry name" value="MarR/SlyA-like"/>
</dbReference>
<dbReference type="PANTHER" id="PTHR33164">
    <property type="entry name" value="TRANSCRIPTIONAL REGULATOR, MARR FAMILY"/>
    <property type="match status" value="1"/>
</dbReference>
<proteinExistence type="predicted"/>
<dbReference type="PANTHER" id="PTHR33164:SF99">
    <property type="entry name" value="MARR FAMILY REGULATORY PROTEIN"/>
    <property type="match status" value="1"/>
</dbReference>
<dbReference type="EMBL" id="PRKW01000005">
    <property type="protein sequence ID" value="PPB48731.1"/>
    <property type="molecule type" value="Genomic_DNA"/>
</dbReference>
<sequence>MSVDDGAIEVQAQGWRILAALHNRIEAELERALRDAADLSVVEFTMLSVLSRQPGSWHLRMQQVSRATALSPSATTRLVTRLEKRGLLRRVLCEDDRRGIYTELTQAGADLLASVQPVHDQALTKALQDARDVPELALLVDAVPALAGSSPAIA</sequence>
<comment type="caution">
    <text evidence="2">The sequence shown here is derived from an EMBL/GenBank/DDBJ whole genome shotgun (WGS) entry which is preliminary data.</text>
</comment>
<evidence type="ECO:0000313" key="3">
    <source>
        <dbReference type="Proteomes" id="UP000239297"/>
    </source>
</evidence>
<evidence type="ECO:0000313" key="2">
    <source>
        <dbReference type="EMBL" id="PPB48731.1"/>
    </source>
</evidence>
<keyword evidence="3" id="KW-1185">Reference proteome</keyword>
<dbReference type="GO" id="GO:0003700">
    <property type="term" value="F:DNA-binding transcription factor activity"/>
    <property type="evidence" value="ECO:0007669"/>
    <property type="project" value="InterPro"/>
</dbReference>
<dbReference type="PRINTS" id="PR00598">
    <property type="entry name" value="HTHMARR"/>
</dbReference>
<dbReference type="RefSeq" id="WP_104122133.1">
    <property type="nucleotide sequence ID" value="NZ_PRKW01000005.1"/>
</dbReference>
<dbReference type="Proteomes" id="UP000239297">
    <property type="component" value="Unassembled WGS sequence"/>
</dbReference>
<name>A0A2S5IW18_9MICC</name>
<evidence type="ECO:0000259" key="1">
    <source>
        <dbReference type="PROSITE" id="PS50995"/>
    </source>
</evidence>
<feature type="domain" description="HTH marR-type" evidence="1">
    <location>
        <begin position="11"/>
        <end position="148"/>
    </location>
</feature>
<dbReference type="SUPFAM" id="SSF46785">
    <property type="entry name" value="Winged helix' DNA-binding domain"/>
    <property type="match status" value="1"/>
</dbReference>
<protein>
    <submittedName>
        <fullName evidence="2">MarR family transcriptional regulator</fullName>
    </submittedName>
</protein>